<feature type="domain" description="CCD97-like C-terminal" evidence="2">
    <location>
        <begin position="28"/>
        <end position="95"/>
    </location>
</feature>
<dbReference type="Pfam" id="PF09747">
    <property type="entry name" value="CCD97-like_C"/>
    <property type="match status" value="2"/>
</dbReference>
<evidence type="ECO:0000259" key="2">
    <source>
        <dbReference type="Pfam" id="PF09747"/>
    </source>
</evidence>
<feature type="region of interest" description="Disordered" evidence="1">
    <location>
        <begin position="179"/>
        <end position="225"/>
    </location>
</feature>
<dbReference type="InterPro" id="IPR040233">
    <property type="entry name" value="CCD97-like_C"/>
</dbReference>
<protein>
    <submittedName>
        <fullName evidence="3">Coiled-coil domain-protein</fullName>
    </submittedName>
</protein>
<evidence type="ECO:0000313" key="3">
    <source>
        <dbReference type="EMBL" id="KAK4215869.1"/>
    </source>
</evidence>
<evidence type="ECO:0000313" key="4">
    <source>
        <dbReference type="Proteomes" id="UP001301769"/>
    </source>
</evidence>
<sequence>MPDRISFSQPRPRPAKTAAELADVRVKNRRRAYLDRTPGYFESSEHEFADPLLYHTLIRRFQRPEEMRAEAQNRGFARVLEASLLRGEERLSRLADENTTGASSVSTAATPHTRDHLKALTPTPIEAEILEAPSVENKEEALEMWQTFLKERFIRGGDEDFGYATVDDNDEFDLIERMDREEAWYDDEDPEWASDDDDSPHNGDGGNRRGKVERMLDGETGVQDY</sequence>
<dbReference type="PANTHER" id="PTHR31840:SF1">
    <property type="entry name" value="COILED-COIL DOMAIN-CONTAINING PROTEIN 97"/>
    <property type="match status" value="1"/>
</dbReference>
<reference evidence="3" key="1">
    <citation type="journal article" date="2023" name="Mol. Phylogenet. Evol.">
        <title>Genome-scale phylogeny and comparative genomics of the fungal order Sordariales.</title>
        <authorList>
            <person name="Hensen N."/>
            <person name="Bonometti L."/>
            <person name="Westerberg I."/>
            <person name="Brannstrom I.O."/>
            <person name="Guillou S."/>
            <person name="Cros-Aarteil S."/>
            <person name="Calhoun S."/>
            <person name="Haridas S."/>
            <person name="Kuo A."/>
            <person name="Mondo S."/>
            <person name="Pangilinan J."/>
            <person name="Riley R."/>
            <person name="LaButti K."/>
            <person name="Andreopoulos B."/>
            <person name="Lipzen A."/>
            <person name="Chen C."/>
            <person name="Yan M."/>
            <person name="Daum C."/>
            <person name="Ng V."/>
            <person name="Clum A."/>
            <person name="Steindorff A."/>
            <person name="Ohm R.A."/>
            <person name="Martin F."/>
            <person name="Silar P."/>
            <person name="Natvig D.O."/>
            <person name="Lalanne C."/>
            <person name="Gautier V."/>
            <person name="Ament-Velasquez S.L."/>
            <person name="Kruys A."/>
            <person name="Hutchinson M.I."/>
            <person name="Powell A.J."/>
            <person name="Barry K."/>
            <person name="Miller A.N."/>
            <person name="Grigoriev I.V."/>
            <person name="Debuchy R."/>
            <person name="Gladieux P."/>
            <person name="Hiltunen Thoren M."/>
            <person name="Johannesson H."/>
        </authorList>
    </citation>
    <scope>NUCLEOTIDE SEQUENCE</scope>
    <source>
        <strain evidence="3">PSN293</strain>
    </source>
</reference>
<comment type="caution">
    <text evidence="3">The sequence shown here is derived from an EMBL/GenBank/DDBJ whole genome shotgun (WGS) entry which is preliminary data.</text>
</comment>
<reference evidence="3" key="2">
    <citation type="submission" date="2023-05" db="EMBL/GenBank/DDBJ databases">
        <authorList>
            <consortium name="Lawrence Berkeley National Laboratory"/>
            <person name="Steindorff A."/>
            <person name="Hensen N."/>
            <person name="Bonometti L."/>
            <person name="Westerberg I."/>
            <person name="Brannstrom I.O."/>
            <person name="Guillou S."/>
            <person name="Cros-Aarteil S."/>
            <person name="Calhoun S."/>
            <person name="Haridas S."/>
            <person name="Kuo A."/>
            <person name="Mondo S."/>
            <person name="Pangilinan J."/>
            <person name="Riley R."/>
            <person name="Labutti K."/>
            <person name="Andreopoulos B."/>
            <person name="Lipzen A."/>
            <person name="Chen C."/>
            <person name="Yanf M."/>
            <person name="Daum C."/>
            <person name="Ng V."/>
            <person name="Clum A."/>
            <person name="Ohm R."/>
            <person name="Martin F."/>
            <person name="Silar P."/>
            <person name="Natvig D."/>
            <person name="Lalanne C."/>
            <person name="Gautier V."/>
            <person name="Ament-Velasquez S.L."/>
            <person name="Kruys A."/>
            <person name="Hutchinson M.I."/>
            <person name="Powell A.J."/>
            <person name="Barry K."/>
            <person name="Miller A.N."/>
            <person name="Grigoriev I.V."/>
            <person name="Debuchy R."/>
            <person name="Gladieux P."/>
            <person name="Thoren M.H."/>
            <person name="Johannesson H."/>
        </authorList>
    </citation>
    <scope>NUCLEOTIDE SEQUENCE</scope>
    <source>
        <strain evidence="3">PSN293</strain>
    </source>
</reference>
<feature type="domain" description="CCD97-like C-terminal" evidence="2">
    <location>
        <begin position="129"/>
        <end position="188"/>
    </location>
</feature>
<keyword evidence="4" id="KW-1185">Reference proteome</keyword>
<gene>
    <name evidence="3" type="ORF">QBC37DRAFT_280860</name>
</gene>
<dbReference type="InterPro" id="IPR018613">
    <property type="entry name" value="Ccdc97-like"/>
</dbReference>
<dbReference type="PANTHER" id="PTHR31840">
    <property type="entry name" value="COILED-COIL DOMAIN-CONTAINING PROTEIN 97"/>
    <property type="match status" value="1"/>
</dbReference>
<feature type="compositionally biased region" description="Basic and acidic residues" evidence="1">
    <location>
        <begin position="206"/>
        <end position="217"/>
    </location>
</feature>
<evidence type="ECO:0000256" key="1">
    <source>
        <dbReference type="SAM" id="MobiDB-lite"/>
    </source>
</evidence>
<feature type="compositionally biased region" description="Acidic residues" evidence="1">
    <location>
        <begin position="184"/>
        <end position="198"/>
    </location>
</feature>
<name>A0AAN6YAT7_9PEZI</name>
<organism evidence="3 4">
    <name type="scientific">Rhypophila decipiens</name>
    <dbReference type="NCBI Taxonomy" id="261697"/>
    <lineage>
        <taxon>Eukaryota</taxon>
        <taxon>Fungi</taxon>
        <taxon>Dikarya</taxon>
        <taxon>Ascomycota</taxon>
        <taxon>Pezizomycotina</taxon>
        <taxon>Sordariomycetes</taxon>
        <taxon>Sordariomycetidae</taxon>
        <taxon>Sordariales</taxon>
        <taxon>Naviculisporaceae</taxon>
        <taxon>Rhypophila</taxon>
    </lineage>
</organism>
<dbReference type="EMBL" id="MU858075">
    <property type="protein sequence ID" value="KAK4215869.1"/>
    <property type="molecule type" value="Genomic_DNA"/>
</dbReference>
<dbReference type="Proteomes" id="UP001301769">
    <property type="component" value="Unassembled WGS sequence"/>
</dbReference>
<dbReference type="AlphaFoldDB" id="A0AAN6YAT7"/>
<accession>A0AAN6YAT7</accession>
<proteinExistence type="predicted"/>